<protein>
    <submittedName>
        <fullName evidence="2">Uncharacterized protein</fullName>
    </submittedName>
</protein>
<dbReference type="RefSeq" id="WP_095018306.1">
    <property type="nucleotide sequence ID" value="NZ_JAQJVI010000002.1"/>
</dbReference>
<keyword evidence="3" id="KW-1185">Reference proteome</keyword>
<evidence type="ECO:0000313" key="3">
    <source>
        <dbReference type="Proteomes" id="UP001212337"/>
    </source>
</evidence>
<dbReference type="Proteomes" id="UP001212337">
    <property type="component" value="Unassembled WGS sequence"/>
</dbReference>
<comment type="caution">
    <text evidence="2">The sequence shown here is derived from an EMBL/GenBank/DDBJ whole genome shotgun (WGS) entry which is preliminary data.</text>
</comment>
<feature type="chain" id="PRO_5045957727" evidence="1">
    <location>
        <begin position="29"/>
        <end position="245"/>
    </location>
</feature>
<keyword evidence="1" id="KW-0732">Signal</keyword>
<accession>A0ABT4WNR9</accession>
<proteinExistence type="predicted"/>
<reference evidence="2 3" key="1">
    <citation type="submission" date="2023-01" db="EMBL/GenBank/DDBJ databases">
        <title>Effects of deletion of Siderophore biosynthase gene in Pseudomonas fragi on quorum sensing and spoliage ability.</title>
        <authorList>
            <person name="Cui F."/>
            <person name="Wang D."/>
            <person name="Liu J."/>
            <person name="Wang Q."/>
            <person name="Li T."/>
            <person name="Li J."/>
        </authorList>
    </citation>
    <scope>NUCLEOTIDE SEQUENCE [LARGE SCALE GENOMIC DNA]</scope>
    <source>
        <strain evidence="2 3">MS-10</strain>
    </source>
</reference>
<gene>
    <name evidence="2" type="ORF">PI499_02635</name>
</gene>
<evidence type="ECO:0000313" key="2">
    <source>
        <dbReference type="EMBL" id="MDA7020781.1"/>
    </source>
</evidence>
<name>A0ABT4WNR9_PSEFR</name>
<dbReference type="EMBL" id="JAQJVI010000002">
    <property type="protein sequence ID" value="MDA7020781.1"/>
    <property type="molecule type" value="Genomic_DNA"/>
</dbReference>
<organism evidence="2 3">
    <name type="scientific">Pseudomonas fragi</name>
    <dbReference type="NCBI Taxonomy" id="296"/>
    <lineage>
        <taxon>Bacteria</taxon>
        <taxon>Pseudomonadati</taxon>
        <taxon>Pseudomonadota</taxon>
        <taxon>Gammaproteobacteria</taxon>
        <taxon>Pseudomonadales</taxon>
        <taxon>Pseudomonadaceae</taxon>
        <taxon>Pseudomonas</taxon>
    </lineage>
</organism>
<feature type="signal peptide" evidence="1">
    <location>
        <begin position="1"/>
        <end position="28"/>
    </location>
</feature>
<sequence length="245" mass="26233">MLSASFKKTIAVLALGCASVGAVSSVQAGNKMSQEQLQKLLTQEYIKKAEERARLQKQAQLRNEEARKKAAAVHAKNDAIGEQIRKRVAADKAQKAADKAAKLAARRAETLKSAKQSHAARKASQVPVGPAVQSALALSCSASGVTAQIEGVSSITPLVSGKHTVVQVTKYKITPVDRSRFYGSVSASFFITGEQLTGAKIFKMSDSWTPANIVLRTYAPAPEFSVNLSANGKVQKFSCVLRKKF</sequence>
<evidence type="ECO:0000256" key="1">
    <source>
        <dbReference type="SAM" id="SignalP"/>
    </source>
</evidence>